<evidence type="ECO:0000256" key="2">
    <source>
        <dbReference type="ARBA" id="ARBA00009323"/>
    </source>
</evidence>
<name>A0ABN1XUK9_9ACTN</name>
<protein>
    <recommendedName>
        <fullName evidence="9">Sporulation and cell division protein SsgA</fullName>
    </recommendedName>
</protein>
<dbReference type="InterPro" id="IPR006776">
    <property type="entry name" value="SsgB"/>
</dbReference>
<keyword evidence="6" id="KW-0131">Cell cycle</keyword>
<dbReference type="Gene3D" id="2.30.31.20">
    <property type="entry name" value="Sporulation-specific cell division protein SsgB"/>
    <property type="match status" value="1"/>
</dbReference>
<evidence type="ECO:0000256" key="4">
    <source>
        <dbReference type="ARBA" id="ARBA00022969"/>
    </source>
</evidence>
<evidence type="ECO:0000313" key="7">
    <source>
        <dbReference type="EMBL" id="GAA1390187.1"/>
    </source>
</evidence>
<comment type="subcellular location">
    <subcellularLocation>
        <location evidence="1">Cell septum</location>
    </subcellularLocation>
</comment>
<dbReference type="RefSeq" id="WP_344331163.1">
    <property type="nucleotide sequence ID" value="NZ_BAAAKJ010000095.1"/>
</dbReference>
<comment type="caution">
    <text evidence="7">The sequence shown here is derived from an EMBL/GenBank/DDBJ whole genome shotgun (WGS) entry which is preliminary data.</text>
</comment>
<reference evidence="7 8" key="1">
    <citation type="journal article" date="2019" name="Int. J. Syst. Evol. Microbiol.">
        <title>The Global Catalogue of Microorganisms (GCM) 10K type strain sequencing project: providing services to taxonomists for standard genome sequencing and annotation.</title>
        <authorList>
            <consortium name="The Broad Institute Genomics Platform"/>
            <consortium name="The Broad Institute Genome Sequencing Center for Infectious Disease"/>
            <person name="Wu L."/>
            <person name="Ma J."/>
        </authorList>
    </citation>
    <scope>NUCLEOTIDE SEQUENCE [LARGE SCALE GENOMIC DNA]</scope>
    <source>
        <strain evidence="7 8">JCM 12393</strain>
    </source>
</reference>
<evidence type="ECO:0000256" key="5">
    <source>
        <dbReference type="ARBA" id="ARBA00023210"/>
    </source>
</evidence>
<evidence type="ECO:0000256" key="1">
    <source>
        <dbReference type="ARBA" id="ARBA00004431"/>
    </source>
</evidence>
<keyword evidence="8" id="KW-1185">Reference proteome</keyword>
<proteinExistence type="inferred from homology"/>
<evidence type="ECO:0000313" key="8">
    <source>
        <dbReference type="Proteomes" id="UP001499863"/>
    </source>
</evidence>
<dbReference type="Proteomes" id="UP001499863">
    <property type="component" value="Unassembled WGS sequence"/>
</dbReference>
<keyword evidence="4" id="KW-0749">Sporulation</keyword>
<evidence type="ECO:0008006" key="9">
    <source>
        <dbReference type="Google" id="ProtNLM"/>
    </source>
</evidence>
<sequence length="162" mass="17141">MTSEIPRVPVQRAADGGCAVALDVRVAVWPGLTVSVPARLRYRSADPYAVFLDNHTDLATPITWVFARELLAAGLYRRAGLGSVRVRPGDGERAGSVGRAGSVLITLVGEDGGVDLHAPADRVRAFLAHTESLVPTGRERARLDLDGLLRRLRDGGAASPGP</sequence>
<comment type="similarity">
    <text evidence="2">Belongs to the SsgA family.</text>
</comment>
<gene>
    <name evidence="7" type="ORF">GCM10009639_18560</name>
</gene>
<dbReference type="InterPro" id="IPR038658">
    <property type="entry name" value="SsgB_sf"/>
</dbReference>
<keyword evidence="3" id="KW-0132">Cell division</keyword>
<organism evidence="7 8">
    <name type="scientific">Kitasatospora putterlickiae</name>
    <dbReference type="NCBI Taxonomy" id="221725"/>
    <lineage>
        <taxon>Bacteria</taxon>
        <taxon>Bacillati</taxon>
        <taxon>Actinomycetota</taxon>
        <taxon>Actinomycetes</taxon>
        <taxon>Kitasatosporales</taxon>
        <taxon>Streptomycetaceae</taxon>
        <taxon>Kitasatospora</taxon>
    </lineage>
</organism>
<evidence type="ECO:0000256" key="3">
    <source>
        <dbReference type="ARBA" id="ARBA00022618"/>
    </source>
</evidence>
<keyword evidence="5" id="KW-0717">Septation</keyword>
<dbReference type="EMBL" id="BAAAKJ010000095">
    <property type="protein sequence ID" value="GAA1390187.1"/>
    <property type="molecule type" value="Genomic_DNA"/>
</dbReference>
<accession>A0ABN1XUK9</accession>
<evidence type="ECO:0000256" key="6">
    <source>
        <dbReference type="ARBA" id="ARBA00023306"/>
    </source>
</evidence>
<dbReference type="Pfam" id="PF04686">
    <property type="entry name" value="SsgA"/>
    <property type="match status" value="1"/>
</dbReference>